<gene>
    <name evidence="1" type="primary">Tf2-6_25</name>
    <name evidence="1" type="ORF">NPIL_51521</name>
</gene>
<organism evidence="1 2">
    <name type="scientific">Nephila pilipes</name>
    <name type="common">Giant wood spider</name>
    <name type="synonym">Nephila maculata</name>
    <dbReference type="NCBI Taxonomy" id="299642"/>
    <lineage>
        <taxon>Eukaryota</taxon>
        <taxon>Metazoa</taxon>
        <taxon>Ecdysozoa</taxon>
        <taxon>Arthropoda</taxon>
        <taxon>Chelicerata</taxon>
        <taxon>Arachnida</taxon>
        <taxon>Araneae</taxon>
        <taxon>Araneomorphae</taxon>
        <taxon>Entelegynae</taxon>
        <taxon>Araneoidea</taxon>
        <taxon>Nephilidae</taxon>
        <taxon>Nephila</taxon>
    </lineage>
</organism>
<evidence type="ECO:0000313" key="2">
    <source>
        <dbReference type="Proteomes" id="UP000887013"/>
    </source>
</evidence>
<dbReference type="SUPFAM" id="SSF50630">
    <property type="entry name" value="Acid proteases"/>
    <property type="match status" value="1"/>
</dbReference>
<keyword evidence="2" id="KW-1185">Reference proteome</keyword>
<feature type="non-terminal residue" evidence="1">
    <location>
        <position position="1"/>
    </location>
</feature>
<accession>A0A8X6UCZ8</accession>
<dbReference type="EMBL" id="BMAW01124033">
    <property type="protein sequence ID" value="GFU06053.1"/>
    <property type="molecule type" value="Genomic_DNA"/>
</dbReference>
<proteinExistence type="predicted"/>
<dbReference type="Gene3D" id="2.40.70.10">
    <property type="entry name" value="Acid Proteases"/>
    <property type="match status" value="1"/>
</dbReference>
<name>A0A8X6UCZ8_NEPPI</name>
<dbReference type="Proteomes" id="UP000887013">
    <property type="component" value="Unassembled WGS sequence"/>
</dbReference>
<reference evidence="1" key="1">
    <citation type="submission" date="2020-08" db="EMBL/GenBank/DDBJ databases">
        <title>Multicomponent nature underlies the extraordinary mechanical properties of spider dragline silk.</title>
        <authorList>
            <person name="Kono N."/>
            <person name="Nakamura H."/>
            <person name="Mori M."/>
            <person name="Yoshida Y."/>
            <person name="Ohtoshi R."/>
            <person name="Malay A.D."/>
            <person name="Moran D.A.P."/>
            <person name="Tomita M."/>
            <person name="Numata K."/>
            <person name="Arakawa K."/>
        </authorList>
    </citation>
    <scope>NUCLEOTIDE SEQUENCE</scope>
</reference>
<protein>
    <submittedName>
        <fullName evidence="1">Transposon Tf2-6 polyprotein</fullName>
    </submittedName>
</protein>
<dbReference type="OrthoDB" id="425619at2759"/>
<evidence type="ECO:0000313" key="1">
    <source>
        <dbReference type="EMBL" id="GFU06053.1"/>
    </source>
</evidence>
<dbReference type="InterPro" id="IPR021109">
    <property type="entry name" value="Peptidase_aspartic_dom_sf"/>
</dbReference>
<sequence>DSSSLRKNLDNSSVNIRKFCQYKDLIISGQIKRHVPPEVRDHFLDDWSEWVSPSELADKLDIYCSSRNTTPSVKKMDHSREYLLKEKASSTFSFSRNDKLKTNDRSERPSVSCYGCGKPGVMKSRCPNCKPTPNSDSANFSISLHSCSLTPNQPAVLKLAVNGTWGTAWVNSGARNSNVGETLDLFSQREGANFQKIQLSKSLADYHKSEVEVYTISVVIRLKGNVIHTPLISLPYAKVNLTLLGMDFLQKVGILQNLKYSNWFFNDL</sequence>
<comment type="caution">
    <text evidence="1">The sequence shown here is derived from an EMBL/GenBank/DDBJ whole genome shotgun (WGS) entry which is preliminary data.</text>
</comment>
<dbReference type="AlphaFoldDB" id="A0A8X6UCZ8"/>